<evidence type="ECO:0000256" key="1">
    <source>
        <dbReference type="SAM" id="MobiDB-lite"/>
    </source>
</evidence>
<evidence type="ECO:0000313" key="3">
    <source>
        <dbReference type="EMBL" id="RZU46693.1"/>
    </source>
</evidence>
<dbReference type="Proteomes" id="UP000292564">
    <property type="component" value="Unassembled WGS sequence"/>
</dbReference>
<keyword evidence="2" id="KW-0472">Membrane</keyword>
<reference evidence="3 4" key="1">
    <citation type="submission" date="2019-02" db="EMBL/GenBank/DDBJ databases">
        <title>Sequencing the genomes of 1000 actinobacteria strains.</title>
        <authorList>
            <person name="Klenk H.-P."/>
        </authorList>
    </citation>
    <scope>NUCLEOTIDE SEQUENCE [LARGE SCALE GENOMIC DNA]</scope>
    <source>
        <strain evidence="3 4">DSM 45162</strain>
    </source>
</reference>
<organism evidence="3 4">
    <name type="scientific">Krasilnikovia cinnamomea</name>
    <dbReference type="NCBI Taxonomy" id="349313"/>
    <lineage>
        <taxon>Bacteria</taxon>
        <taxon>Bacillati</taxon>
        <taxon>Actinomycetota</taxon>
        <taxon>Actinomycetes</taxon>
        <taxon>Micromonosporales</taxon>
        <taxon>Micromonosporaceae</taxon>
        <taxon>Krasilnikovia</taxon>
    </lineage>
</organism>
<protein>
    <submittedName>
        <fullName evidence="3">Uncharacterized protein</fullName>
    </submittedName>
</protein>
<keyword evidence="2" id="KW-0812">Transmembrane</keyword>
<feature type="compositionally biased region" description="Low complexity" evidence="1">
    <location>
        <begin position="91"/>
        <end position="112"/>
    </location>
</feature>
<feature type="transmembrane region" description="Helical" evidence="2">
    <location>
        <begin position="35"/>
        <end position="53"/>
    </location>
</feature>
<name>A0A4Q7Z9Y8_9ACTN</name>
<keyword evidence="2" id="KW-1133">Transmembrane helix</keyword>
<dbReference type="EMBL" id="SHKY01000002">
    <property type="protein sequence ID" value="RZU46693.1"/>
    <property type="molecule type" value="Genomic_DNA"/>
</dbReference>
<keyword evidence="4" id="KW-1185">Reference proteome</keyword>
<sequence>MRRWVVAFAGGVLVAGLGAFLVVEGLDKADKWASVFGLFVGLAGLGLAVAGTVGGRRHAGGQSVTDSTIGGGVAQVRGVRSNVRIGPGTAPPAAAAAAASPSAPSASASSPSGGDGDGQSVTRSSTAGPVRQVDDVGGDVELDR</sequence>
<evidence type="ECO:0000256" key="2">
    <source>
        <dbReference type="SAM" id="Phobius"/>
    </source>
</evidence>
<feature type="region of interest" description="Disordered" evidence="1">
    <location>
        <begin position="83"/>
        <end position="144"/>
    </location>
</feature>
<comment type="caution">
    <text evidence="3">The sequence shown here is derived from an EMBL/GenBank/DDBJ whole genome shotgun (WGS) entry which is preliminary data.</text>
</comment>
<dbReference type="AlphaFoldDB" id="A0A4Q7Z9Y8"/>
<accession>A0A4Q7Z9Y8</accession>
<evidence type="ECO:0000313" key="4">
    <source>
        <dbReference type="Proteomes" id="UP000292564"/>
    </source>
</evidence>
<gene>
    <name evidence="3" type="ORF">EV385_6770</name>
</gene>
<proteinExistence type="predicted"/>